<dbReference type="Proteomes" id="UP001295684">
    <property type="component" value="Unassembled WGS sequence"/>
</dbReference>
<evidence type="ECO:0000259" key="4">
    <source>
        <dbReference type="Pfam" id="PF04841"/>
    </source>
</evidence>
<dbReference type="EMBL" id="CAMPGE010026603">
    <property type="protein sequence ID" value="CAI2384283.1"/>
    <property type="molecule type" value="Genomic_DNA"/>
</dbReference>
<dbReference type="GO" id="GO:0016197">
    <property type="term" value="P:endosomal transport"/>
    <property type="evidence" value="ECO:0007669"/>
    <property type="project" value="TreeGrafter"/>
</dbReference>
<accession>A0AAD1Y2P9</accession>
<dbReference type="AlphaFoldDB" id="A0AAD1Y2P9"/>
<dbReference type="InterPro" id="IPR038132">
    <property type="entry name" value="Vps16_C_sf"/>
</dbReference>
<name>A0AAD1Y2P9_EUPCR</name>
<dbReference type="PANTHER" id="PTHR12811:SF0">
    <property type="entry name" value="VACUOLAR PROTEIN SORTING-ASSOCIATED PROTEIN 16 HOMOLOG"/>
    <property type="match status" value="1"/>
</dbReference>
<reference evidence="5" key="1">
    <citation type="submission" date="2023-07" db="EMBL/GenBank/DDBJ databases">
        <authorList>
            <consortium name="AG Swart"/>
            <person name="Singh M."/>
            <person name="Singh A."/>
            <person name="Seah K."/>
            <person name="Emmerich C."/>
        </authorList>
    </citation>
    <scope>NUCLEOTIDE SEQUENCE</scope>
    <source>
        <strain evidence="5">DP1</strain>
    </source>
</reference>
<dbReference type="InterPro" id="IPR016534">
    <property type="entry name" value="VPS16"/>
</dbReference>
<comment type="similarity">
    <text evidence="1 2">Belongs to the VPS16 family.</text>
</comment>
<dbReference type="GO" id="GO:0006886">
    <property type="term" value="P:intracellular protein transport"/>
    <property type="evidence" value="ECO:0007669"/>
    <property type="project" value="InterPro"/>
</dbReference>
<evidence type="ECO:0000313" key="6">
    <source>
        <dbReference type="Proteomes" id="UP001295684"/>
    </source>
</evidence>
<gene>
    <name evidence="5" type="ORF">ECRASSUSDP1_LOCUS25808</name>
</gene>
<dbReference type="PIRSF" id="PIRSF007949">
    <property type="entry name" value="VPS16"/>
    <property type="match status" value="1"/>
</dbReference>
<organism evidence="5 6">
    <name type="scientific">Euplotes crassus</name>
    <dbReference type="NCBI Taxonomy" id="5936"/>
    <lineage>
        <taxon>Eukaryota</taxon>
        <taxon>Sar</taxon>
        <taxon>Alveolata</taxon>
        <taxon>Ciliophora</taxon>
        <taxon>Intramacronucleata</taxon>
        <taxon>Spirotrichea</taxon>
        <taxon>Hypotrichia</taxon>
        <taxon>Euplotida</taxon>
        <taxon>Euplotidae</taxon>
        <taxon>Moneuplotes</taxon>
    </lineage>
</organism>
<dbReference type="GO" id="GO:0005765">
    <property type="term" value="C:lysosomal membrane"/>
    <property type="evidence" value="ECO:0007669"/>
    <property type="project" value="TreeGrafter"/>
</dbReference>
<evidence type="ECO:0000259" key="3">
    <source>
        <dbReference type="Pfam" id="PF04840"/>
    </source>
</evidence>
<dbReference type="GO" id="GO:0030897">
    <property type="term" value="C:HOPS complex"/>
    <property type="evidence" value="ECO:0007669"/>
    <property type="project" value="TreeGrafter"/>
</dbReference>
<feature type="domain" description="Vps16 C-terminal" evidence="3">
    <location>
        <begin position="596"/>
        <end position="868"/>
    </location>
</feature>
<keyword evidence="6" id="KW-1185">Reference proteome</keyword>
<dbReference type="PANTHER" id="PTHR12811">
    <property type="entry name" value="VACUOLAR PROTEIN SORTING VPS16"/>
    <property type="match status" value="1"/>
</dbReference>
<dbReference type="Pfam" id="PF04841">
    <property type="entry name" value="Vps16_N"/>
    <property type="match status" value="1"/>
</dbReference>
<dbReference type="Pfam" id="PF04840">
    <property type="entry name" value="Vps16_C"/>
    <property type="match status" value="1"/>
</dbReference>
<proteinExistence type="inferred from homology"/>
<protein>
    <recommendedName>
        <fullName evidence="7">Vacuolar protein sorting-associated protein 16 homolog</fullName>
    </recommendedName>
</protein>
<dbReference type="GO" id="GO:0005768">
    <property type="term" value="C:endosome"/>
    <property type="evidence" value="ECO:0007669"/>
    <property type="project" value="TreeGrafter"/>
</dbReference>
<dbReference type="Gene3D" id="1.10.150.780">
    <property type="entry name" value="Vps16, C-terminal region"/>
    <property type="match status" value="1"/>
</dbReference>
<evidence type="ECO:0008006" key="7">
    <source>
        <dbReference type="Google" id="ProtNLM"/>
    </source>
</evidence>
<dbReference type="GO" id="GO:0042144">
    <property type="term" value="P:vacuole fusion, non-autophagic"/>
    <property type="evidence" value="ECO:0007669"/>
    <property type="project" value="TreeGrafter"/>
</dbReference>
<comment type="caution">
    <text evidence="5">The sequence shown here is derived from an EMBL/GenBank/DDBJ whole genome shotgun (WGS) entry which is preliminary data.</text>
</comment>
<dbReference type="InterPro" id="IPR006925">
    <property type="entry name" value="Vps16_C"/>
</dbReference>
<feature type="domain" description="Vps16 N-terminal" evidence="4">
    <location>
        <begin position="279"/>
        <end position="472"/>
    </location>
</feature>
<dbReference type="GO" id="GO:0003779">
    <property type="term" value="F:actin binding"/>
    <property type="evidence" value="ECO:0007669"/>
    <property type="project" value="TreeGrafter"/>
</dbReference>
<evidence type="ECO:0000313" key="5">
    <source>
        <dbReference type="EMBL" id="CAI2384283.1"/>
    </source>
</evidence>
<dbReference type="InterPro" id="IPR006926">
    <property type="entry name" value="Vps16_N"/>
</dbReference>
<sequence length="880" mass="101439">MLSSDKKKLFAQIDEVSYDWINFENVKYSKTKLADYSYQPKGLSSFLKLKMNCFMVATAQNGGPFALMINNKMIPTGAGDYREKIIVISAYGDNIATINLKETLRGQDKDIKHWALFAFTKEEDILLVSMNGVFLLLDPKSGNIIQRQDFKTQFSGRNMIENGKAKENTVVLKTGNNCFYYIPDIYHCEFTEFGVPDLEPGFCVDIPEGNFKGDSGSHDLPRNTSIDDYVVIPKTKSRSNKMEILLSHPAEGLVILDHTQKSTYSPDMMKFCGEDLGRIGHITNIALSANDTLLAFFSERLCKIYIFKSDLLKFLNVMETGMPRPNDLIWCANNIPMLLYESSITMIGPNTMENLELGNEDDINGIGYCCEIDGVRLITTNQIYWFERVQQSVIDSLSLLSDHPANQLIDAFKEYELKSENTEKIFREIGGNLKQAITTVMEAATYQYNIPFQKLLCEVASFGKKKISSEEYSSDMYVQTIKYLSLINKLRFSEKCRRAITYKQLKNINPRNLLPIQLKYRDYFLVLRTVKNLNLKQRYVNMCYEEWACCLLRNSTKDAIMIQDLIVEKLQELEEEIKMKGGHEKYNALTGAVSTIDYTKIAKVAQEVGHKDTAIQLVNYEKSVIKKIPYLLELNQFEVALEISISNGDMDIVNKVISKILEKHGNDDEFMRDFLERMKISHRKFISYAKQEENIELMRKLRGLMEDIYNYSEVKMLIKRENSINKFKEEERDAELNGVEDTFKKIYKDQFKSGIVKNQRKLIAKQGEINDKLKTRNFTGRTAKDSIVLLLKSSKQSEAKALAKSIKMNEICYLGIEAKVFADMNLFEQIEKYLEVRKPKLPFEYLAQICLEKKKMSLAKEFVDRIQDEDIKESLMMKFA</sequence>
<evidence type="ECO:0000256" key="2">
    <source>
        <dbReference type="PIRNR" id="PIRNR007949"/>
    </source>
</evidence>
<evidence type="ECO:0000256" key="1">
    <source>
        <dbReference type="ARBA" id="ARBA00009250"/>
    </source>
</evidence>